<feature type="region of interest" description="Disordered" evidence="1">
    <location>
        <begin position="55"/>
        <end position="89"/>
    </location>
</feature>
<keyword evidence="2" id="KW-1133">Transmembrane helix</keyword>
<feature type="transmembrane region" description="Helical" evidence="2">
    <location>
        <begin position="14"/>
        <end position="38"/>
    </location>
</feature>
<sequence length="314" mass="32129">MGDTFRELAENGPLLLAIGAAALAGLVSFLSPCVLPLVPGYLSYVTGLAGADLEGRPVRDRTGASGSSTRTAVGTADPGSGGEPTSDGATRLAVRSSVDAPPVPVGPGPAVPNAPAGFVTRTVKGRVLAGTLLFIAGFTTVFVLTAVLVVNVGTALFVHRRTVEIVVGALIIMLGLAFLGLVPGTQREFRIHRLPAAGLLGAPVFGAVFALSWVPCVGPTLGAVLGMAAVSGRTDRAVVLAVAYCLGLGLPFVIFGLGFRRLLGVFRVVRRNSRWVTRIGGALLILMGLALVTGGWQSFVIWLQTTVGVGEVGI</sequence>
<feature type="transmembrane region" description="Helical" evidence="2">
    <location>
        <begin position="162"/>
        <end position="182"/>
    </location>
</feature>
<evidence type="ECO:0000256" key="1">
    <source>
        <dbReference type="SAM" id="MobiDB-lite"/>
    </source>
</evidence>
<dbReference type="Proteomes" id="UP001595868">
    <property type="component" value="Unassembled WGS sequence"/>
</dbReference>
<name>A0ABV8KSI7_9ACTN</name>
<protein>
    <submittedName>
        <fullName evidence="3">Cytochrome c biogenesis CcdA family protein</fullName>
    </submittedName>
</protein>
<evidence type="ECO:0000313" key="4">
    <source>
        <dbReference type="Proteomes" id="UP001595868"/>
    </source>
</evidence>
<accession>A0ABV8KSI7</accession>
<proteinExistence type="predicted"/>
<feature type="transmembrane region" description="Helical" evidence="2">
    <location>
        <begin position="237"/>
        <end position="259"/>
    </location>
</feature>
<reference evidence="4" key="1">
    <citation type="journal article" date="2019" name="Int. J. Syst. Evol. Microbiol.">
        <title>The Global Catalogue of Microorganisms (GCM) 10K type strain sequencing project: providing services to taxonomists for standard genome sequencing and annotation.</title>
        <authorList>
            <consortium name="The Broad Institute Genomics Platform"/>
            <consortium name="The Broad Institute Genome Sequencing Center for Infectious Disease"/>
            <person name="Wu L."/>
            <person name="Ma J."/>
        </authorList>
    </citation>
    <scope>NUCLEOTIDE SEQUENCE [LARGE SCALE GENOMIC DNA]</scope>
    <source>
        <strain evidence="4">2902at01</strain>
    </source>
</reference>
<dbReference type="RefSeq" id="WP_377549646.1">
    <property type="nucleotide sequence ID" value="NZ_JBHSBN010000019.1"/>
</dbReference>
<gene>
    <name evidence="3" type="ORF">ACFOX0_23390</name>
</gene>
<feature type="transmembrane region" description="Helical" evidence="2">
    <location>
        <begin position="127"/>
        <end position="150"/>
    </location>
</feature>
<dbReference type="PANTHER" id="PTHR31272:SF4">
    <property type="entry name" value="CYTOCHROME C-TYPE BIOGENESIS PROTEIN HI_1454-RELATED"/>
    <property type="match status" value="1"/>
</dbReference>
<organism evidence="3 4">
    <name type="scientific">Micromonospora zhanjiangensis</name>
    <dbReference type="NCBI Taxonomy" id="1522057"/>
    <lineage>
        <taxon>Bacteria</taxon>
        <taxon>Bacillati</taxon>
        <taxon>Actinomycetota</taxon>
        <taxon>Actinomycetes</taxon>
        <taxon>Micromonosporales</taxon>
        <taxon>Micromonosporaceae</taxon>
        <taxon>Micromonospora</taxon>
    </lineage>
</organism>
<dbReference type="PANTHER" id="PTHR31272">
    <property type="entry name" value="CYTOCHROME C-TYPE BIOGENESIS PROTEIN HI_1454-RELATED"/>
    <property type="match status" value="1"/>
</dbReference>
<comment type="caution">
    <text evidence="3">The sequence shown here is derived from an EMBL/GenBank/DDBJ whole genome shotgun (WGS) entry which is preliminary data.</text>
</comment>
<keyword evidence="2" id="KW-0472">Membrane</keyword>
<dbReference type="EMBL" id="JBHSBN010000019">
    <property type="protein sequence ID" value="MFC4108862.1"/>
    <property type="molecule type" value="Genomic_DNA"/>
</dbReference>
<feature type="transmembrane region" description="Helical" evidence="2">
    <location>
        <begin position="279"/>
        <end position="303"/>
    </location>
</feature>
<dbReference type="InterPro" id="IPR051790">
    <property type="entry name" value="Cytochrome_c-biogenesis_DsbD"/>
</dbReference>
<evidence type="ECO:0000313" key="3">
    <source>
        <dbReference type="EMBL" id="MFC4108862.1"/>
    </source>
</evidence>
<keyword evidence="2" id="KW-0812">Transmembrane</keyword>
<evidence type="ECO:0000256" key="2">
    <source>
        <dbReference type="SAM" id="Phobius"/>
    </source>
</evidence>
<keyword evidence="4" id="KW-1185">Reference proteome</keyword>
<feature type="transmembrane region" description="Helical" evidence="2">
    <location>
        <begin position="194"/>
        <end position="214"/>
    </location>
</feature>